<feature type="non-terminal residue" evidence="1">
    <location>
        <position position="1"/>
    </location>
</feature>
<accession>A0ACA9M083</accession>
<organism evidence="1 2">
    <name type="scientific">Acaulospora colombiana</name>
    <dbReference type="NCBI Taxonomy" id="27376"/>
    <lineage>
        <taxon>Eukaryota</taxon>
        <taxon>Fungi</taxon>
        <taxon>Fungi incertae sedis</taxon>
        <taxon>Mucoromycota</taxon>
        <taxon>Glomeromycotina</taxon>
        <taxon>Glomeromycetes</taxon>
        <taxon>Diversisporales</taxon>
        <taxon>Acaulosporaceae</taxon>
        <taxon>Acaulospora</taxon>
    </lineage>
</organism>
<evidence type="ECO:0000313" key="2">
    <source>
        <dbReference type="Proteomes" id="UP000789525"/>
    </source>
</evidence>
<reference evidence="1" key="1">
    <citation type="submission" date="2021-06" db="EMBL/GenBank/DDBJ databases">
        <authorList>
            <person name="Kallberg Y."/>
            <person name="Tangrot J."/>
            <person name="Rosling A."/>
        </authorList>
    </citation>
    <scope>NUCLEOTIDE SEQUENCE</scope>
    <source>
        <strain evidence="1">CL356</strain>
    </source>
</reference>
<evidence type="ECO:0000313" key="1">
    <source>
        <dbReference type="EMBL" id="CAG8562169.1"/>
    </source>
</evidence>
<gene>
    <name evidence="1" type="ORF">ACOLOM_LOCUS5279</name>
</gene>
<proteinExistence type="predicted"/>
<comment type="caution">
    <text evidence="1">The sequence shown here is derived from an EMBL/GenBank/DDBJ whole genome shotgun (WGS) entry which is preliminary data.</text>
</comment>
<protein>
    <submittedName>
        <fullName evidence="1">12878_t:CDS:1</fullName>
    </submittedName>
</protein>
<sequence>VRCSSNALELPQLAAGNGGYNKFGNIDASRHYSSSPLDPSGGEIGTKNDPSSSKSTKPSPSSMDEWNFLFDDVTGEYRKNNPDERPRRRSALLNEFLKSKRNSRSPGGTRDNSPSRRSREKSSPPGFQSYAPPRHHDGYYRPQGSSVSRVDPYSRNSSRPERTHQSGDTAYHRLDKLPPSIDPYRFGKTSPVPGGKDDVSSEDEYPCIQRLMSSTDKESFKRMFSKLFDQPKPSANKANAVAPAISKSKSSNNTKLTEPLTNNIGLIEKHLSEFAERTPSSSSQNDGRGKDTTERLTHKESDHAKWLREHYEFLPSLSSITEKLKLYNLAMPQKDVKEIFKKEISKCQSLEQLRDIIFLQIFGGKVSANRADTGDSHNSSSGASSATESKSHVLDDAGLPIPSKYSSLLQEAISACHTLFNDPYLAFSILEQTKRRGMISYVLGCSTEVYNELILVRWNCWRDLCGIEELMNEMVSNGIDFDQQTFHIVNNVISKEIYGGGDGKDVEVRRKRFERWDEVDMEAVRNIKRILSVWGKN</sequence>
<dbReference type="Proteomes" id="UP000789525">
    <property type="component" value="Unassembled WGS sequence"/>
</dbReference>
<name>A0ACA9M083_9GLOM</name>
<dbReference type="EMBL" id="CAJVPT010009484">
    <property type="protein sequence ID" value="CAG8562169.1"/>
    <property type="molecule type" value="Genomic_DNA"/>
</dbReference>
<keyword evidence="2" id="KW-1185">Reference proteome</keyword>